<dbReference type="EMBL" id="JADJZA010000001">
    <property type="protein sequence ID" value="MBK9295984.1"/>
    <property type="molecule type" value="Genomic_DNA"/>
</dbReference>
<keyword evidence="1" id="KW-0472">Membrane</keyword>
<gene>
    <name evidence="2" type="ORF">IPN02_03725</name>
</gene>
<feature type="transmembrane region" description="Helical" evidence="1">
    <location>
        <begin position="452"/>
        <end position="474"/>
    </location>
</feature>
<feature type="transmembrane region" description="Helical" evidence="1">
    <location>
        <begin position="382"/>
        <end position="400"/>
    </location>
</feature>
<keyword evidence="1" id="KW-1133">Transmembrane helix</keyword>
<dbReference type="InterPro" id="IPR018580">
    <property type="entry name" value="Uncharacterised_YfhO"/>
</dbReference>
<feature type="transmembrane region" description="Helical" evidence="1">
    <location>
        <begin position="160"/>
        <end position="177"/>
    </location>
</feature>
<sequence>MSGHDIDFGHPRTFGNASPDVGHQVEPDVNRFDTWGVAHTRGTLRGHLVALAWFMLVAAMFLAPLFGGKSFSVVGSRQSDVYPWTAQIGPPQVPAQFDSADLSYQWQLLLQDAIDEGTLPFWSPDVFDGGAPLYSNGTSGQLYPPRLVAALAPERWSHDLYVAFHLIVGGMVTYLLCREFKRSALAGVIAGTAWMLGSFNLGWAHLEVVTSMMIALPLGPLLVHRMWRRRTLGSVVATAAGFALLTISGHLLWQVLIWMIPALYAAALGITSALQAWRSGDRSTAWGHLWRPPLAFGLGGALAAVVLVPTWINLSQTPREAFAVDLLGVFETPAATFTTDFLRGPSFETMTTEVMNYRLAFVGTLVAVLAVIGFFSRRQGSGLARTIMLVTAGVATVGPLRRLAYEVVPGMNVFYPYGRLAGWFALGAVLAAAIGFDAMVGWFGGTNLGDRLVGWPVVPIAGVLITVLTVAQLVPLGRNLNPPFQTRDDADWFPDTPLIEAARALQSDNPRGGRLAPIVLDRVGIAEGGPLVFPANHAAALGLDSTSGYDSTLPLEAAQTLRYLGGRSAIQVLADPLVGAFAPNLELSFTRYDAFRSQGISAVVTVPEIDPNDPALAPLRPFEVAYSGPDGNLLRLGDIEGAKPVGLVSVHGRVEVVPGDVDVLEALASSSAADGPILTSKAAVEDSDLSADDVVAWNRTGSAGGATSAKIADRGINSLRVEVQTSGPTWLLVGVNEAPGWGATVDGEPVRILRANHSHMAVPVSRSGTVELRFRPPGLIAGAAISVLALIVCAGLVLIGRSSGRRQPTDRPAERL</sequence>
<feature type="transmembrane region" description="Helical" evidence="1">
    <location>
        <begin position="355"/>
        <end position="375"/>
    </location>
</feature>
<feature type="transmembrane region" description="Helical" evidence="1">
    <location>
        <begin position="231"/>
        <end position="249"/>
    </location>
</feature>
<reference evidence="2 3" key="1">
    <citation type="submission" date="2020-10" db="EMBL/GenBank/DDBJ databases">
        <title>Connecting structure to function with the recovery of over 1000 high-quality activated sludge metagenome-assembled genomes encoding full-length rRNA genes using long-read sequencing.</title>
        <authorList>
            <person name="Singleton C.M."/>
            <person name="Petriglieri F."/>
            <person name="Kristensen J.M."/>
            <person name="Kirkegaard R.H."/>
            <person name="Michaelsen T.Y."/>
            <person name="Andersen M.H."/>
            <person name="Karst S.M."/>
            <person name="Dueholm M.S."/>
            <person name="Nielsen P.H."/>
            <person name="Albertsen M."/>
        </authorList>
    </citation>
    <scope>NUCLEOTIDE SEQUENCE [LARGE SCALE GENOMIC DNA]</scope>
    <source>
        <strain evidence="2">Lyne_18-Q3-R50-59_MAXAC.006</strain>
    </source>
</reference>
<feature type="transmembrane region" description="Helical" evidence="1">
    <location>
        <begin position="420"/>
        <end position="440"/>
    </location>
</feature>
<evidence type="ECO:0000313" key="3">
    <source>
        <dbReference type="Proteomes" id="UP000727993"/>
    </source>
</evidence>
<comment type="caution">
    <text evidence="2">The sequence shown here is derived from an EMBL/GenBank/DDBJ whole genome shotgun (WGS) entry which is preliminary data.</text>
</comment>
<feature type="transmembrane region" description="Helical" evidence="1">
    <location>
        <begin position="289"/>
        <end position="312"/>
    </location>
</feature>
<organism evidence="2 3">
    <name type="scientific">Candidatus Neomicrothrix subdominans</name>
    <dbReference type="NCBI Taxonomy" id="2954438"/>
    <lineage>
        <taxon>Bacteria</taxon>
        <taxon>Bacillati</taxon>
        <taxon>Actinomycetota</taxon>
        <taxon>Acidimicrobiia</taxon>
        <taxon>Acidimicrobiales</taxon>
        <taxon>Microthrixaceae</taxon>
        <taxon>Candidatus Neomicrothrix</taxon>
    </lineage>
</organism>
<evidence type="ECO:0000256" key="1">
    <source>
        <dbReference type="SAM" id="Phobius"/>
    </source>
</evidence>
<dbReference type="Pfam" id="PF09586">
    <property type="entry name" value="YfhO"/>
    <property type="match status" value="1"/>
</dbReference>
<feature type="transmembrane region" description="Helical" evidence="1">
    <location>
        <begin position="48"/>
        <end position="67"/>
    </location>
</feature>
<evidence type="ECO:0000313" key="2">
    <source>
        <dbReference type="EMBL" id="MBK9295984.1"/>
    </source>
</evidence>
<proteinExistence type="predicted"/>
<dbReference type="AlphaFoldDB" id="A0A936NBV5"/>
<dbReference type="Proteomes" id="UP000727993">
    <property type="component" value="Unassembled WGS sequence"/>
</dbReference>
<keyword evidence="1" id="KW-0812">Transmembrane</keyword>
<feature type="transmembrane region" description="Helical" evidence="1">
    <location>
        <begin position="779"/>
        <end position="799"/>
    </location>
</feature>
<protein>
    <submittedName>
        <fullName evidence="2">YfhO family protein</fullName>
    </submittedName>
</protein>
<dbReference type="PANTHER" id="PTHR38454:SF1">
    <property type="entry name" value="INTEGRAL MEMBRANE PROTEIN"/>
    <property type="match status" value="1"/>
</dbReference>
<feature type="transmembrane region" description="Helical" evidence="1">
    <location>
        <begin position="184"/>
        <end position="202"/>
    </location>
</feature>
<accession>A0A936NBV5</accession>
<feature type="transmembrane region" description="Helical" evidence="1">
    <location>
        <begin position="255"/>
        <end position="277"/>
    </location>
</feature>
<name>A0A936NBV5_9ACTN</name>
<dbReference type="PANTHER" id="PTHR38454">
    <property type="entry name" value="INTEGRAL MEMBRANE PROTEIN-RELATED"/>
    <property type="match status" value="1"/>
</dbReference>